<dbReference type="AlphaFoldDB" id="A0AAE3VDG8"/>
<dbReference type="Pfam" id="PF01488">
    <property type="entry name" value="Shikimate_DH"/>
    <property type="match status" value="1"/>
</dbReference>
<comment type="similarity">
    <text evidence="8">Belongs to the shikimate dehydrogenase family.</text>
</comment>
<feature type="binding site" evidence="8">
    <location>
        <position position="101"/>
    </location>
    <ligand>
        <name>shikimate</name>
        <dbReference type="ChEBI" id="CHEBI:36208"/>
    </ligand>
</feature>
<dbReference type="InterPro" id="IPR013708">
    <property type="entry name" value="Shikimate_DH-bd_N"/>
</dbReference>
<feature type="domain" description="Shikimate dehydrogenase substrate binding N-terminal" evidence="10">
    <location>
        <begin position="6"/>
        <end position="88"/>
    </location>
</feature>
<keyword evidence="3 8" id="KW-0028">Amino-acid biosynthesis</keyword>
<feature type="binding site" evidence="8">
    <location>
        <position position="61"/>
    </location>
    <ligand>
        <name>shikimate</name>
        <dbReference type="ChEBI" id="CHEBI:36208"/>
    </ligand>
</feature>
<dbReference type="PANTHER" id="PTHR21089:SF1">
    <property type="entry name" value="BIFUNCTIONAL 3-DEHYDROQUINATE DEHYDRATASE_SHIKIMATE DEHYDROGENASE, CHLOROPLASTIC"/>
    <property type="match status" value="1"/>
</dbReference>
<proteinExistence type="inferred from homology"/>
<protein>
    <recommendedName>
        <fullName evidence="2 8">Shikimate dehydrogenase (NADP(+))</fullName>
        <shortName evidence="8">SDH</shortName>
        <ecNumber evidence="2 8">1.1.1.25</ecNumber>
    </recommendedName>
</protein>
<dbReference type="GO" id="GO:0050661">
    <property type="term" value="F:NADP binding"/>
    <property type="evidence" value="ECO:0007669"/>
    <property type="project" value="InterPro"/>
</dbReference>
<dbReference type="EC" id="1.1.1.25" evidence="2 8"/>
<evidence type="ECO:0000256" key="2">
    <source>
        <dbReference type="ARBA" id="ARBA00012962"/>
    </source>
</evidence>
<feature type="binding site" evidence="8">
    <location>
        <position position="223"/>
    </location>
    <ligand>
        <name>NADP(+)</name>
        <dbReference type="ChEBI" id="CHEBI:58349"/>
    </ligand>
</feature>
<dbReference type="PANTHER" id="PTHR21089">
    <property type="entry name" value="SHIKIMATE DEHYDROGENASE"/>
    <property type="match status" value="1"/>
</dbReference>
<organism evidence="12 13">
    <name type="scientific">Oligosphaera ethanolica</name>
    <dbReference type="NCBI Taxonomy" id="760260"/>
    <lineage>
        <taxon>Bacteria</taxon>
        <taxon>Pseudomonadati</taxon>
        <taxon>Lentisphaerota</taxon>
        <taxon>Oligosphaeria</taxon>
        <taxon>Oligosphaerales</taxon>
        <taxon>Oligosphaeraceae</taxon>
        <taxon>Oligosphaera</taxon>
    </lineage>
</organism>
<feature type="binding site" evidence="8">
    <location>
        <position position="251"/>
    </location>
    <ligand>
        <name>shikimate</name>
        <dbReference type="ChEBI" id="CHEBI:36208"/>
    </ligand>
</feature>
<dbReference type="SUPFAM" id="SSF53223">
    <property type="entry name" value="Aminoacid dehydrogenase-like, N-terminal domain"/>
    <property type="match status" value="1"/>
</dbReference>
<feature type="domain" description="SDH C-terminal" evidence="11">
    <location>
        <begin position="244"/>
        <end position="273"/>
    </location>
</feature>
<feature type="binding site" evidence="8">
    <location>
        <position position="244"/>
    </location>
    <ligand>
        <name>NADP(+)</name>
        <dbReference type="ChEBI" id="CHEBI:58349"/>
    </ligand>
</feature>
<evidence type="ECO:0000313" key="13">
    <source>
        <dbReference type="Proteomes" id="UP001238163"/>
    </source>
</evidence>
<dbReference type="InterPro" id="IPR022893">
    <property type="entry name" value="Shikimate_DH_fam"/>
</dbReference>
<feature type="domain" description="Quinate/shikimate 5-dehydrogenase/glutamyl-tRNA reductase" evidence="9">
    <location>
        <begin position="117"/>
        <end position="198"/>
    </location>
</feature>
<dbReference type="GO" id="GO:0004764">
    <property type="term" value="F:shikimate 3-dehydrogenase (NADP+) activity"/>
    <property type="evidence" value="ECO:0007669"/>
    <property type="project" value="UniProtKB-UniRule"/>
</dbReference>
<accession>A0AAE3VDG8</accession>
<dbReference type="RefSeq" id="WP_307259699.1">
    <property type="nucleotide sequence ID" value="NZ_JAUSVL010000001.1"/>
</dbReference>
<dbReference type="InterPro" id="IPR006151">
    <property type="entry name" value="Shikm_DH/Glu-tRNA_Rdtase"/>
</dbReference>
<gene>
    <name evidence="8" type="primary">aroE</name>
    <name evidence="12" type="ORF">J3R75_000482</name>
</gene>
<feature type="binding site" evidence="8">
    <location>
        <position position="86"/>
    </location>
    <ligand>
        <name>shikimate</name>
        <dbReference type="ChEBI" id="CHEBI:36208"/>
    </ligand>
</feature>
<dbReference type="InterPro" id="IPR011342">
    <property type="entry name" value="Shikimate_DH"/>
</dbReference>
<dbReference type="InterPro" id="IPR036291">
    <property type="entry name" value="NAD(P)-bd_dom_sf"/>
</dbReference>
<dbReference type="InterPro" id="IPR046346">
    <property type="entry name" value="Aminoacid_DH-like_N_sf"/>
</dbReference>
<dbReference type="Pfam" id="PF08501">
    <property type="entry name" value="Shikimate_dh_N"/>
    <property type="match status" value="1"/>
</dbReference>
<evidence type="ECO:0000256" key="4">
    <source>
        <dbReference type="ARBA" id="ARBA00022857"/>
    </source>
</evidence>
<keyword evidence="6 8" id="KW-0057">Aromatic amino acid biosynthesis</keyword>
<feature type="binding site" evidence="8">
    <location>
        <begin position="150"/>
        <end position="155"/>
    </location>
    <ligand>
        <name>NADP(+)</name>
        <dbReference type="ChEBI" id="CHEBI:58349"/>
    </ligand>
</feature>
<comment type="subunit">
    <text evidence="8">Homodimer.</text>
</comment>
<keyword evidence="4 8" id="KW-0521">NADP</keyword>
<comment type="catalytic activity">
    <reaction evidence="7 8">
        <text>shikimate + NADP(+) = 3-dehydroshikimate + NADPH + H(+)</text>
        <dbReference type="Rhea" id="RHEA:17737"/>
        <dbReference type="ChEBI" id="CHEBI:15378"/>
        <dbReference type="ChEBI" id="CHEBI:16630"/>
        <dbReference type="ChEBI" id="CHEBI:36208"/>
        <dbReference type="ChEBI" id="CHEBI:57783"/>
        <dbReference type="ChEBI" id="CHEBI:58349"/>
        <dbReference type="EC" id="1.1.1.25"/>
    </reaction>
</comment>
<dbReference type="GO" id="GO:0019632">
    <property type="term" value="P:shikimate metabolic process"/>
    <property type="evidence" value="ECO:0007669"/>
    <property type="project" value="InterPro"/>
</dbReference>
<dbReference type="EMBL" id="JAUSVL010000001">
    <property type="protein sequence ID" value="MDQ0288375.1"/>
    <property type="molecule type" value="Genomic_DNA"/>
</dbReference>
<comment type="caution">
    <text evidence="8">Lacks conserved residue(s) required for the propagation of feature annotation.</text>
</comment>
<reference evidence="12" key="1">
    <citation type="submission" date="2023-07" db="EMBL/GenBank/DDBJ databases">
        <title>Genomic Encyclopedia of Type Strains, Phase IV (KMG-IV): sequencing the most valuable type-strain genomes for metagenomic binning, comparative biology and taxonomic classification.</title>
        <authorList>
            <person name="Goeker M."/>
        </authorList>
    </citation>
    <scope>NUCLEOTIDE SEQUENCE</scope>
    <source>
        <strain evidence="12">DSM 24202</strain>
    </source>
</reference>
<evidence type="ECO:0000259" key="10">
    <source>
        <dbReference type="Pfam" id="PF08501"/>
    </source>
</evidence>
<dbReference type="Pfam" id="PF18317">
    <property type="entry name" value="SDH_C"/>
    <property type="match status" value="1"/>
</dbReference>
<evidence type="ECO:0000256" key="6">
    <source>
        <dbReference type="ARBA" id="ARBA00023141"/>
    </source>
</evidence>
<dbReference type="NCBIfam" id="TIGR00507">
    <property type="entry name" value="aroE"/>
    <property type="match status" value="1"/>
</dbReference>
<evidence type="ECO:0000259" key="11">
    <source>
        <dbReference type="Pfam" id="PF18317"/>
    </source>
</evidence>
<evidence type="ECO:0000313" key="12">
    <source>
        <dbReference type="EMBL" id="MDQ0288375.1"/>
    </source>
</evidence>
<evidence type="ECO:0000256" key="3">
    <source>
        <dbReference type="ARBA" id="ARBA00022605"/>
    </source>
</evidence>
<dbReference type="Gene3D" id="3.40.50.10860">
    <property type="entry name" value="Leucine Dehydrogenase, chain A, domain 1"/>
    <property type="match status" value="1"/>
</dbReference>
<dbReference type="CDD" id="cd01065">
    <property type="entry name" value="NAD_bind_Shikimate_DH"/>
    <property type="match status" value="1"/>
</dbReference>
<evidence type="ECO:0000256" key="8">
    <source>
        <dbReference type="HAMAP-Rule" id="MF_00222"/>
    </source>
</evidence>
<comment type="function">
    <text evidence="8">Involved in the biosynthesis of the chorismate, which leads to the biosynthesis of aromatic amino acids. Catalyzes the reversible NADPH linked reduction of 3-dehydroshikimate (DHSA) to yield shikimate (SA).</text>
</comment>
<dbReference type="GO" id="GO:0009073">
    <property type="term" value="P:aromatic amino acid family biosynthetic process"/>
    <property type="evidence" value="ECO:0007669"/>
    <property type="project" value="UniProtKB-KW"/>
</dbReference>
<dbReference type="Gene3D" id="3.40.50.720">
    <property type="entry name" value="NAD(P)-binding Rossmann-like Domain"/>
    <property type="match status" value="1"/>
</dbReference>
<feature type="binding site" evidence="8">
    <location>
        <position position="225"/>
    </location>
    <ligand>
        <name>shikimate</name>
        <dbReference type="ChEBI" id="CHEBI:36208"/>
    </ligand>
</feature>
<evidence type="ECO:0000259" key="9">
    <source>
        <dbReference type="Pfam" id="PF01488"/>
    </source>
</evidence>
<keyword evidence="5 8" id="KW-0560">Oxidoreductase</keyword>
<dbReference type="Proteomes" id="UP001238163">
    <property type="component" value="Unassembled WGS sequence"/>
</dbReference>
<dbReference type="GO" id="GO:0005829">
    <property type="term" value="C:cytosol"/>
    <property type="evidence" value="ECO:0007669"/>
    <property type="project" value="TreeGrafter"/>
</dbReference>
<dbReference type="GO" id="GO:0008652">
    <property type="term" value="P:amino acid biosynthetic process"/>
    <property type="evidence" value="ECO:0007669"/>
    <property type="project" value="UniProtKB-KW"/>
</dbReference>
<evidence type="ECO:0000256" key="7">
    <source>
        <dbReference type="ARBA" id="ARBA00049442"/>
    </source>
</evidence>
<sequence length="282" mass="30083">MEKYAIIGWPVRHSLSPQMQEAGFRALGRNARYELCETPPEELGQRMEQLRLDGYRGWNVTVPHKEQVFAMLNHRDGDAVSAGSVNTIVNRDGVLHGFSTDGYGLAAAIHECFGIATAQTRQLFLGTGGAARAAAVYAAVHGAAEIILVNRTTSRAEALAETIRQAAPACPVRCLPLADDNAIAAVLPSCDVLIQCTSLGLHAGDPLPFAPELIPPALAVMDMVYGFTPFRTQCAARGCHTADGSGMLLHQGCRSLELWTGQAAPVDAMRQALALALAKRQA</sequence>
<evidence type="ECO:0000256" key="5">
    <source>
        <dbReference type="ARBA" id="ARBA00023002"/>
    </source>
</evidence>
<name>A0AAE3VDG8_9BACT</name>
<evidence type="ECO:0000256" key="1">
    <source>
        <dbReference type="ARBA" id="ARBA00004871"/>
    </source>
</evidence>
<dbReference type="GO" id="GO:0009423">
    <property type="term" value="P:chorismate biosynthetic process"/>
    <property type="evidence" value="ECO:0007669"/>
    <property type="project" value="UniProtKB-UniRule"/>
</dbReference>
<comment type="pathway">
    <text evidence="1 8">Metabolic intermediate biosynthesis; chorismate biosynthesis; chorismate from D-erythrose 4-phosphate and phosphoenolpyruvate: step 4/7.</text>
</comment>
<dbReference type="HAMAP" id="MF_00222">
    <property type="entry name" value="Shikimate_DH_AroE"/>
    <property type="match status" value="1"/>
</dbReference>
<comment type="caution">
    <text evidence="12">The sequence shown here is derived from an EMBL/GenBank/DDBJ whole genome shotgun (WGS) entry which is preliminary data.</text>
</comment>
<feature type="active site" description="Proton acceptor" evidence="8">
    <location>
        <position position="65"/>
    </location>
</feature>
<feature type="binding site" evidence="8">
    <location>
        <begin position="14"/>
        <end position="16"/>
    </location>
    <ligand>
        <name>shikimate</name>
        <dbReference type="ChEBI" id="CHEBI:36208"/>
    </ligand>
</feature>
<keyword evidence="13" id="KW-1185">Reference proteome</keyword>
<dbReference type="SUPFAM" id="SSF51735">
    <property type="entry name" value="NAD(P)-binding Rossmann-fold domains"/>
    <property type="match status" value="1"/>
</dbReference>
<dbReference type="InterPro" id="IPR041121">
    <property type="entry name" value="SDH_C"/>
</dbReference>